<gene>
    <name evidence="2" type="ORF">S06H3_32941</name>
</gene>
<name>X1MWB6_9ZZZZ</name>
<dbReference type="AlphaFoldDB" id="X1MWB6"/>
<evidence type="ECO:0000259" key="1">
    <source>
        <dbReference type="Pfam" id="PF01261"/>
    </source>
</evidence>
<comment type="caution">
    <text evidence="2">The sequence shown here is derived from an EMBL/GenBank/DDBJ whole genome shotgun (WGS) entry which is preliminary data.</text>
</comment>
<evidence type="ECO:0000313" key="2">
    <source>
        <dbReference type="EMBL" id="GAI18960.1"/>
    </source>
</evidence>
<dbReference type="Pfam" id="PF01261">
    <property type="entry name" value="AP_endonuc_2"/>
    <property type="match status" value="1"/>
</dbReference>
<dbReference type="InterPro" id="IPR013022">
    <property type="entry name" value="Xyl_isomerase-like_TIM-brl"/>
</dbReference>
<dbReference type="EMBL" id="BARV01019621">
    <property type="protein sequence ID" value="GAI18960.1"/>
    <property type="molecule type" value="Genomic_DNA"/>
</dbReference>
<dbReference type="InterPro" id="IPR036237">
    <property type="entry name" value="Xyl_isomerase-like_sf"/>
</dbReference>
<reference evidence="2" key="1">
    <citation type="journal article" date="2014" name="Front. Microbiol.">
        <title>High frequency of phylogenetically diverse reductive dehalogenase-homologous genes in deep subseafloor sedimentary metagenomes.</title>
        <authorList>
            <person name="Kawai M."/>
            <person name="Futagami T."/>
            <person name="Toyoda A."/>
            <person name="Takaki Y."/>
            <person name="Nishi S."/>
            <person name="Hori S."/>
            <person name="Arai W."/>
            <person name="Tsubouchi T."/>
            <person name="Morono Y."/>
            <person name="Uchiyama I."/>
            <person name="Ito T."/>
            <person name="Fujiyama A."/>
            <person name="Inagaki F."/>
            <person name="Takami H."/>
        </authorList>
    </citation>
    <scope>NUCLEOTIDE SEQUENCE</scope>
    <source>
        <strain evidence="2">Expedition CK06-06</strain>
    </source>
</reference>
<feature type="non-terminal residue" evidence="2">
    <location>
        <position position="1"/>
    </location>
</feature>
<dbReference type="SUPFAM" id="SSF51658">
    <property type="entry name" value="Xylose isomerase-like"/>
    <property type="match status" value="1"/>
</dbReference>
<protein>
    <recommendedName>
        <fullName evidence="1">Xylose isomerase-like TIM barrel domain-containing protein</fullName>
    </recommendedName>
</protein>
<dbReference type="Gene3D" id="3.20.20.150">
    <property type="entry name" value="Divalent-metal-dependent TIM barrel enzymes"/>
    <property type="match status" value="1"/>
</dbReference>
<feature type="domain" description="Xylose isomerase-like TIM barrel" evidence="1">
    <location>
        <begin position="7"/>
        <end position="102"/>
    </location>
</feature>
<organism evidence="2">
    <name type="scientific">marine sediment metagenome</name>
    <dbReference type="NCBI Taxonomy" id="412755"/>
    <lineage>
        <taxon>unclassified sequences</taxon>
        <taxon>metagenomes</taxon>
        <taxon>ecological metagenomes</taxon>
    </lineage>
</organism>
<proteinExistence type="predicted"/>
<accession>X1MWB6</accession>
<sequence length="112" mass="13120">IYEDKMTKEQAWINSVNTIREYARWCLDKKILIDLELDPHVYFVVNSLEKMAKMIEDIEVPNVFPNIDIGHLCITREPPKTMEKLKSRILHVHLSETDTFEHPSRSSVVNLA</sequence>